<dbReference type="STRING" id="323259.Mhun_0325"/>
<dbReference type="SUPFAM" id="SSF55874">
    <property type="entry name" value="ATPase domain of HSP90 chaperone/DNA topoisomerase II/histidine kinase"/>
    <property type="match status" value="1"/>
</dbReference>
<dbReference type="GO" id="GO:0005524">
    <property type="term" value="F:ATP binding"/>
    <property type="evidence" value="ECO:0007669"/>
    <property type="project" value="UniProtKB-KW"/>
</dbReference>
<organism evidence="8 9">
    <name type="scientific">Methanospirillum hungatei JF-1 (strain ATCC 27890 / DSM 864 / NBRC 100397 / JF-1)</name>
    <dbReference type="NCBI Taxonomy" id="323259"/>
    <lineage>
        <taxon>Archaea</taxon>
        <taxon>Methanobacteriati</taxon>
        <taxon>Methanobacteriota</taxon>
        <taxon>Stenosarchaea group</taxon>
        <taxon>Methanomicrobia</taxon>
        <taxon>Methanomicrobiales</taxon>
        <taxon>Methanospirillaceae</taxon>
        <taxon>Methanospirillum</taxon>
    </lineage>
</organism>
<dbReference type="GO" id="GO:0004673">
    <property type="term" value="F:protein histidine kinase activity"/>
    <property type="evidence" value="ECO:0007669"/>
    <property type="project" value="UniProtKB-EC"/>
</dbReference>
<evidence type="ECO:0000313" key="8">
    <source>
        <dbReference type="EMBL" id="ABD40095.1"/>
    </source>
</evidence>
<dbReference type="KEGG" id="mhu:Mhun_0325"/>
<dbReference type="PROSITE" id="PS50109">
    <property type="entry name" value="HIS_KIN"/>
    <property type="match status" value="1"/>
</dbReference>
<evidence type="ECO:0000256" key="6">
    <source>
        <dbReference type="ARBA" id="ARBA00022840"/>
    </source>
</evidence>
<dbReference type="EC" id="2.7.13.3" evidence="2"/>
<keyword evidence="6" id="KW-0067">ATP-binding</keyword>
<evidence type="ECO:0000256" key="5">
    <source>
        <dbReference type="ARBA" id="ARBA00022777"/>
    </source>
</evidence>
<dbReference type="SMART" id="SM00387">
    <property type="entry name" value="HATPase_c"/>
    <property type="match status" value="1"/>
</dbReference>
<dbReference type="AlphaFoldDB" id="Q2FLF2"/>
<proteinExistence type="predicted"/>
<dbReference type="GeneID" id="25393433"/>
<dbReference type="OrthoDB" id="8127at2157"/>
<evidence type="ECO:0000313" key="9">
    <source>
        <dbReference type="Proteomes" id="UP000001941"/>
    </source>
</evidence>
<dbReference type="PANTHER" id="PTHR44936:SF10">
    <property type="entry name" value="SENSOR PROTEIN RSTB"/>
    <property type="match status" value="1"/>
</dbReference>
<protein>
    <recommendedName>
        <fullName evidence="2">histidine kinase</fullName>
        <ecNumber evidence="2">2.7.13.3</ecNumber>
    </recommendedName>
</protein>
<dbReference type="InParanoid" id="Q2FLF2"/>
<dbReference type="PRINTS" id="PR00344">
    <property type="entry name" value="BCTRLSENSOR"/>
</dbReference>
<dbReference type="HOGENOM" id="CLU_077874_0_0_2"/>
<evidence type="ECO:0000256" key="2">
    <source>
        <dbReference type="ARBA" id="ARBA00012438"/>
    </source>
</evidence>
<sequence>MTDNPAHRDLIKKEQQIADAIRRQLEFTRNYQDIGVKEPIWHSLPEQFEEIQKTFCHESIHLSSSMGMIQIYADPLFPLICHNLIDNSIRHGGKFQNILFSTRTEGDNLVIVYEDDGCGIPVGEKEKIFERGYGKNTGMGLFLSREILSITGLSMKETGVFGTGSRFEIIVPPDCYRYYQESSPV</sequence>
<dbReference type="EMBL" id="CP000254">
    <property type="protein sequence ID" value="ABD40095.1"/>
    <property type="molecule type" value="Genomic_DNA"/>
</dbReference>
<evidence type="ECO:0000256" key="4">
    <source>
        <dbReference type="ARBA" id="ARBA00022741"/>
    </source>
</evidence>
<keyword evidence="9" id="KW-1185">Reference proteome</keyword>
<dbReference type="InterPro" id="IPR005467">
    <property type="entry name" value="His_kinase_dom"/>
</dbReference>
<gene>
    <name evidence="8" type="ordered locus">Mhun_0325</name>
</gene>
<accession>Q2FLF2</accession>
<evidence type="ECO:0000256" key="1">
    <source>
        <dbReference type="ARBA" id="ARBA00000085"/>
    </source>
</evidence>
<dbReference type="PANTHER" id="PTHR44936">
    <property type="entry name" value="SENSOR PROTEIN CREC"/>
    <property type="match status" value="1"/>
</dbReference>
<evidence type="ECO:0000256" key="3">
    <source>
        <dbReference type="ARBA" id="ARBA00022679"/>
    </source>
</evidence>
<reference evidence="9" key="1">
    <citation type="journal article" date="2016" name="Stand. Genomic Sci.">
        <title>Complete genome sequence of Methanospirillum hungatei type strain JF1.</title>
        <authorList>
            <person name="Gunsalus R.P."/>
            <person name="Cook L.E."/>
            <person name="Crable B."/>
            <person name="Rohlin L."/>
            <person name="McDonald E."/>
            <person name="Mouttaki H."/>
            <person name="Sieber J.R."/>
            <person name="Poweleit N."/>
            <person name="Zhou H."/>
            <person name="Lapidus A.L."/>
            <person name="Daligault H.E."/>
            <person name="Land M."/>
            <person name="Gilna P."/>
            <person name="Ivanova N."/>
            <person name="Kyrpides N."/>
            <person name="Culley D.E."/>
            <person name="McInerney M.J."/>
        </authorList>
    </citation>
    <scope>NUCLEOTIDE SEQUENCE [LARGE SCALE GENOMIC DNA]</scope>
    <source>
        <strain evidence="9">ATCC 27890 / DSM 864 / NBRC 100397 / JF-1</strain>
    </source>
</reference>
<dbReference type="InterPro" id="IPR036890">
    <property type="entry name" value="HATPase_C_sf"/>
</dbReference>
<dbReference type="eggNOG" id="arCOG02378">
    <property type="taxonomic scope" value="Archaea"/>
</dbReference>
<dbReference type="CDD" id="cd00075">
    <property type="entry name" value="HATPase"/>
    <property type="match status" value="1"/>
</dbReference>
<dbReference type="InterPro" id="IPR004358">
    <property type="entry name" value="Sig_transdc_His_kin-like_C"/>
</dbReference>
<keyword evidence="5 8" id="KW-0418">Kinase</keyword>
<dbReference type="RefSeq" id="WP_011447390.1">
    <property type="nucleotide sequence ID" value="NC_007796.1"/>
</dbReference>
<dbReference type="EnsemblBacteria" id="ABD40095">
    <property type="protein sequence ID" value="ABD40095"/>
    <property type="gene ID" value="Mhun_0325"/>
</dbReference>
<evidence type="ECO:0000259" key="7">
    <source>
        <dbReference type="PROSITE" id="PS50109"/>
    </source>
</evidence>
<dbReference type="Proteomes" id="UP000001941">
    <property type="component" value="Chromosome"/>
</dbReference>
<dbReference type="Gene3D" id="3.30.565.10">
    <property type="entry name" value="Histidine kinase-like ATPase, C-terminal domain"/>
    <property type="match status" value="1"/>
</dbReference>
<keyword evidence="3 8" id="KW-0808">Transferase</keyword>
<feature type="domain" description="Histidine kinase" evidence="7">
    <location>
        <begin position="83"/>
        <end position="175"/>
    </location>
</feature>
<name>Q2FLF2_METHJ</name>
<keyword evidence="4" id="KW-0547">Nucleotide-binding</keyword>
<dbReference type="Pfam" id="PF02518">
    <property type="entry name" value="HATPase_c"/>
    <property type="match status" value="1"/>
</dbReference>
<comment type="catalytic activity">
    <reaction evidence="1">
        <text>ATP + protein L-histidine = ADP + protein N-phospho-L-histidine.</text>
        <dbReference type="EC" id="2.7.13.3"/>
    </reaction>
</comment>
<dbReference type="InterPro" id="IPR050980">
    <property type="entry name" value="2C_sensor_his_kinase"/>
</dbReference>
<dbReference type="InterPro" id="IPR003594">
    <property type="entry name" value="HATPase_dom"/>
</dbReference>